<dbReference type="SUPFAM" id="SSF58113">
    <property type="entry name" value="Apolipoprotein A-I"/>
    <property type="match status" value="1"/>
</dbReference>
<name>A0A0M2H2V1_MICTR</name>
<dbReference type="PANTHER" id="PTHR47372">
    <property type="entry name" value="DAUER UP-REGULATED-RELATED"/>
    <property type="match status" value="1"/>
</dbReference>
<keyword evidence="3" id="KW-0449">Lipoprotein</keyword>
<feature type="compositionally biased region" description="Basic and acidic residues" evidence="1">
    <location>
        <begin position="163"/>
        <end position="207"/>
    </location>
</feature>
<dbReference type="Pfam" id="PF12277">
    <property type="entry name" value="DUF3618"/>
    <property type="match status" value="1"/>
</dbReference>
<proteinExistence type="predicted"/>
<evidence type="ECO:0000256" key="2">
    <source>
        <dbReference type="SAM" id="Phobius"/>
    </source>
</evidence>
<feature type="region of interest" description="Disordered" evidence="1">
    <location>
        <begin position="155"/>
        <end position="215"/>
    </location>
</feature>
<reference evidence="3 4" key="1">
    <citation type="submission" date="2015-02" db="EMBL/GenBank/DDBJ databases">
        <title>Draft genome sequences of ten Microbacterium spp. with emphasis on heavy metal contaminated environments.</title>
        <authorList>
            <person name="Corretto E."/>
        </authorList>
    </citation>
    <scope>NUCLEOTIDE SEQUENCE [LARGE SCALE GENOMIC DNA]</scope>
    <source>
        <strain evidence="3 4">DSM 8608</strain>
    </source>
</reference>
<dbReference type="EMBL" id="JYJA01000039">
    <property type="protein sequence ID" value="KJL40747.1"/>
    <property type="molecule type" value="Genomic_DNA"/>
</dbReference>
<evidence type="ECO:0000313" key="4">
    <source>
        <dbReference type="Proteomes" id="UP000034098"/>
    </source>
</evidence>
<evidence type="ECO:0000313" key="3">
    <source>
        <dbReference type="EMBL" id="KJL40747.1"/>
    </source>
</evidence>
<dbReference type="OrthoDB" id="3218417at2"/>
<protein>
    <submittedName>
        <fullName evidence="3">Apolipoprotein A1/A4/E domain protein</fullName>
    </submittedName>
</protein>
<keyword evidence="2" id="KW-1133">Transmembrane helix</keyword>
<dbReference type="PANTHER" id="PTHR47372:SF11">
    <property type="entry name" value="RE19971P"/>
    <property type="match status" value="1"/>
</dbReference>
<evidence type="ECO:0000256" key="1">
    <source>
        <dbReference type="SAM" id="MobiDB-lite"/>
    </source>
</evidence>
<dbReference type="PATRIC" id="fig|69370.6.peg.3426"/>
<dbReference type="InterPro" id="IPR022062">
    <property type="entry name" value="DUF3618"/>
</dbReference>
<keyword evidence="4" id="KW-1185">Reference proteome</keyword>
<gene>
    <name evidence="3" type="ORF">RS82_03363</name>
</gene>
<dbReference type="Proteomes" id="UP000034098">
    <property type="component" value="Unassembled WGS sequence"/>
</dbReference>
<keyword evidence="2" id="KW-0812">Transmembrane</keyword>
<accession>A0A0M2H2V1</accession>
<sequence>MSNPDQIRADIEVTRDELGRDVDALADKVSPPKIMERQTTRVRRAFGDMKGHVMGVADDVGDTASSAGHSVGDAMDAAGDAVKELPHKAKQKAQGAPIVVGLLAAGVGFLVASLIPTTESETRFATSLRDRAQPLVDKAVGEAKDAAQEVAENLKGPAQDAVEQVKESAVDSAETVKQEAQDTAERVKENVADNLSPDDRAASRPDDAEGSPRLG</sequence>
<dbReference type="Gene3D" id="1.20.120.20">
    <property type="entry name" value="Apolipoprotein"/>
    <property type="match status" value="1"/>
</dbReference>
<dbReference type="RefSeq" id="WP_045301449.1">
    <property type="nucleotide sequence ID" value="NZ_JYJA01000039.1"/>
</dbReference>
<keyword evidence="2" id="KW-0472">Membrane</keyword>
<organism evidence="3 4">
    <name type="scientific">Microbacterium trichothecenolyticum</name>
    <name type="common">Aureobacterium trichothecenolyticum</name>
    <dbReference type="NCBI Taxonomy" id="69370"/>
    <lineage>
        <taxon>Bacteria</taxon>
        <taxon>Bacillati</taxon>
        <taxon>Actinomycetota</taxon>
        <taxon>Actinomycetes</taxon>
        <taxon>Micrococcales</taxon>
        <taxon>Microbacteriaceae</taxon>
        <taxon>Microbacterium</taxon>
    </lineage>
</organism>
<dbReference type="AlphaFoldDB" id="A0A0M2H2V1"/>
<feature type="transmembrane region" description="Helical" evidence="2">
    <location>
        <begin position="95"/>
        <end position="115"/>
    </location>
</feature>
<comment type="caution">
    <text evidence="3">The sequence shown here is derived from an EMBL/GenBank/DDBJ whole genome shotgun (WGS) entry which is preliminary data.</text>
</comment>